<comment type="catalytic activity">
    <reaction evidence="11 13">
        <text>L-aspartate + ATP = 4-phospho-L-aspartate + ADP</text>
        <dbReference type="Rhea" id="RHEA:23776"/>
        <dbReference type="ChEBI" id="CHEBI:29991"/>
        <dbReference type="ChEBI" id="CHEBI:30616"/>
        <dbReference type="ChEBI" id="CHEBI:57535"/>
        <dbReference type="ChEBI" id="CHEBI:456216"/>
        <dbReference type="EC" id="2.7.2.4"/>
    </reaction>
</comment>
<evidence type="ECO:0000256" key="10">
    <source>
        <dbReference type="ARBA" id="ARBA00023154"/>
    </source>
</evidence>
<feature type="domain" description="Aspartate/glutamate/uridylate kinase" evidence="15">
    <location>
        <begin position="2"/>
        <end position="227"/>
    </location>
</feature>
<keyword evidence="6 13" id="KW-0808">Transferase</keyword>
<evidence type="ECO:0000256" key="14">
    <source>
        <dbReference type="RuleBase" id="RU004249"/>
    </source>
</evidence>
<dbReference type="InterPro" id="IPR054352">
    <property type="entry name" value="ACT_Aspartokinase"/>
</dbReference>
<evidence type="ECO:0000256" key="5">
    <source>
        <dbReference type="ARBA" id="ARBA00022605"/>
    </source>
</evidence>
<dbReference type="PROSITE" id="PS00324">
    <property type="entry name" value="ASPARTOKINASE"/>
    <property type="match status" value="1"/>
</dbReference>
<keyword evidence="8 13" id="KW-0418">Kinase</keyword>
<dbReference type="GO" id="GO:0009089">
    <property type="term" value="P:lysine biosynthetic process via diaminopimelate"/>
    <property type="evidence" value="ECO:0007669"/>
    <property type="project" value="UniProtKB-UniPathway"/>
</dbReference>
<dbReference type="EMBL" id="AP018712">
    <property type="protein sequence ID" value="BBE30857.1"/>
    <property type="molecule type" value="Genomic_DNA"/>
</dbReference>
<dbReference type="SUPFAM" id="SSF53633">
    <property type="entry name" value="Carbamate kinase-like"/>
    <property type="match status" value="1"/>
</dbReference>
<dbReference type="Gene3D" id="3.40.1160.10">
    <property type="entry name" value="Acetylglutamate kinase-like"/>
    <property type="match status" value="1"/>
</dbReference>
<dbReference type="Pfam" id="PF00696">
    <property type="entry name" value="AA_kinase"/>
    <property type="match status" value="1"/>
</dbReference>
<dbReference type="InterPro" id="IPR041740">
    <property type="entry name" value="AKii-LysC-BS"/>
</dbReference>
<evidence type="ECO:0000256" key="4">
    <source>
        <dbReference type="ARBA" id="ARBA00010122"/>
    </source>
</evidence>
<dbReference type="GO" id="GO:0005829">
    <property type="term" value="C:cytosol"/>
    <property type="evidence" value="ECO:0007669"/>
    <property type="project" value="TreeGrafter"/>
</dbReference>
<evidence type="ECO:0000256" key="6">
    <source>
        <dbReference type="ARBA" id="ARBA00022679"/>
    </source>
</evidence>
<dbReference type="Pfam" id="PF22468">
    <property type="entry name" value="ACT_9"/>
    <property type="match status" value="1"/>
</dbReference>
<dbReference type="InterPro" id="IPR045865">
    <property type="entry name" value="ACT-like_dom_sf"/>
</dbReference>
<evidence type="ECO:0000259" key="16">
    <source>
        <dbReference type="Pfam" id="PF22468"/>
    </source>
</evidence>
<dbReference type="AlphaFoldDB" id="A0A7G1G7F0"/>
<feature type="binding site" evidence="12">
    <location>
        <begin position="7"/>
        <end position="10"/>
    </location>
    <ligand>
        <name>ATP</name>
        <dbReference type="ChEBI" id="CHEBI:30616"/>
    </ligand>
</feature>
<feature type="domain" description="Aspartokinase ACT" evidence="16">
    <location>
        <begin position="336"/>
        <end position="392"/>
    </location>
</feature>
<comment type="pathway">
    <text evidence="1 14">Amino-acid biosynthesis; L-lysine biosynthesis via DAP pathway; (S)-tetrahydrodipicolinate from L-aspartate: step 1/4.</text>
</comment>
<dbReference type="InterPro" id="IPR001048">
    <property type="entry name" value="Asp/Glu/Uridylate_kinase"/>
</dbReference>
<dbReference type="InterPro" id="IPR005260">
    <property type="entry name" value="Asp_kin_monofn"/>
</dbReference>
<dbReference type="InParanoid" id="A0A7G1G7F0"/>
<organism evidence="17 18">
    <name type="scientific">Tepiditoga spiralis</name>
    <dbReference type="NCBI Taxonomy" id="2108365"/>
    <lineage>
        <taxon>Bacteria</taxon>
        <taxon>Thermotogati</taxon>
        <taxon>Thermotogota</taxon>
        <taxon>Thermotogae</taxon>
        <taxon>Petrotogales</taxon>
        <taxon>Petrotogaceae</taxon>
        <taxon>Tepiditoga</taxon>
    </lineage>
</organism>
<feature type="binding site" evidence="12">
    <location>
        <position position="74"/>
    </location>
    <ligand>
        <name>substrate</name>
    </ligand>
</feature>
<dbReference type="InterPro" id="IPR036393">
    <property type="entry name" value="AceGlu_kinase-like_sf"/>
</dbReference>
<dbReference type="GO" id="GO:0009090">
    <property type="term" value="P:homoserine biosynthetic process"/>
    <property type="evidence" value="ECO:0007669"/>
    <property type="project" value="TreeGrafter"/>
</dbReference>
<evidence type="ECO:0000256" key="3">
    <source>
        <dbReference type="ARBA" id="ARBA00005139"/>
    </source>
</evidence>
<evidence type="ECO:0000256" key="2">
    <source>
        <dbReference type="ARBA" id="ARBA00004986"/>
    </source>
</evidence>
<accession>A0A7G1G7F0</accession>
<dbReference type="UniPathway" id="UPA00050">
    <property type="reaction ID" value="UER00461"/>
</dbReference>
<dbReference type="KEGG" id="ocy:OSSY52_09980"/>
<name>A0A7G1G7F0_9BACT</name>
<dbReference type="SUPFAM" id="SSF55021">
    <property type="entry name" value="ACT-like"/>
    <property type="match status" value="2"/>
</dbReference>
<evidence type="ECO:0000256" key="1">
    <source>
        <dbReference type="ARBA" id="ARBA00004766"/>
    </source>
</evidence>
<keyword evidence="9 12" id="KW-0067">ATP-binding</keyword>
<keyword evidence="5 14" id="KW-0028">Amino-acid biosynthesis</keyword>
<dbReference type="PANTHER" id="PTHR21499:SF3">
    <property type="entry name" value="ASPARTOKINASE"/>
    <property type="match status" value="1"/>
</dbReference>
<reference evidence="17 18" key="1">
    <citation type="submission" date="2018-06" db="EMBL/GenBank/DDBJ databases">
        <title>Genome sequencing of Oceanotoga sp. sy52.</title>
        <authorList>
            <person name="Mori K."/>
        </authorList>
    </citation>
    <scope>NUCLEOTIDE SEQUENCE [LARGE SCALE GENOMIC DNA]</scope>
    <source>
        <strain evidence="18">sy52</strain>
    </source>
</reference>
<evidence type="ECO:0000256" key="13">
    <source>
        <dbReference type="RuleBase" id="RU003448"/>
    </source>
</evidence>
<feature type="binding site" evidence="12">
    <location>
        <position position="47"/>
    </location>
    <ligand>
        <name>substrate</name>
    </ligand>
</feature>
<evidence type="ECO:0000313" key="17">
    <source>
        <dbReference type="EMBL" id="BBE30857.1"/>
    </source>
</evidence>
<dbReference type="GO" id="GO:0004072">
    <property type="term" value="F:aspartate kinase activity"/>
    <property type="evidence" value="ECO:0007669"/>
    <property type="project" value="UniProtKB-EC"/>
</dbReference>
<sequence length="394" mass="43675">MNIIVQKYGGSSVSDKNKIIKVAKKIKQKVSLGFKLIVVVSAMGKTTDNLLNLAKEISKNPNPRELDMLLTTGEQMSVSLLTMALHEINIKAKSLNSFQAEINTLGNHNNAKIKDIKKDKIIKFLKENDVLVITGFQGINPNGDLTTLGRGGSDTSAVALAAALKSNCEIYSDYPIYTIDPKLYKNAKKINKITYDEMLEMASLGSNILHSRAVEIAKKFNVKLYCASTFSNEGGTYVISNTIENPVVTGMSLMKNQTRVNITNLPENHPLLHGIFENLSQKFNVDMISLISIDNKINVSLSIIEEEMKDFDKYLQKALQNIDNSKVSYEHGYVKLSVVGIGMKTEKGVASRFFKSLQNIPIKLVTTSEIKISCLIEKENTAKAIDCLVKEFDL</sequence>
<evidence type="ECO:0000259" key="15">
    <source>
        <dbReference type="Pfam" id="PF00696"/>
    </source>
</evidence>
<proteinExistence type="inferred from homology"/>
<dbReference type="NCBIfam" id="NF005154">
    <property type="entry name" value="PRK06635.1-2"/>
    <property type="match status" value="1"/>
</dbReference>
<gene>
    <name evidence="17" type="ORF">OSSY52_09980</name>
</gene>
<keyword evidence="18" id="KW-1185">Reference proteome</keyword>
<dbReference type="CDD" id="cd04923">
    <property type="entry name" value="ACT_AK-LysC-DapG-like_2"/>
    <property type="match status" value="1"/>
</dbReference>
<evidence type="ECO:0000256" key="8">
    <source>
        <dbReference type="ARBA" id="ARBA00022777"/>
    </source>
</evidence>
<dbReference type="NCBIfam" id="TIGR00657">
    <property type="entry name" value="asp_kinases"/>
    <property type="match status" value="1"/>
</dbReference>
<evidence type="ECO:0000256" key="9">
    <source>
        <dbReference type="ARBA" id="ARBA00022840"/>
    </source>
</evidence>
<dbReference type="RefSeq" id="WP_190615924.1">
    <property type="nucleotide sequence ID" value="NZ_AP018712.1"/>
</dbReference>
<evidence type="ECO:0000256" key="7">
    <source>
        <dbReference type="ARBA" id="ARBA00022741"/>
    </source>
</evidence>
<dbReference type="NCBIfam" id="NF005155">
    <property type="entry name" value="PRK06635.1-4"/>
    <property type="match status" value="1"/>
</dbReference>
<evidence type="ECO:0000256" key="12">
    <source>
        <dbReference type="PIRSR" id="PIRSR000726-1"/>
    </source>
</evidence>
<comment type="similarity">
    <text evidence="4 13">Belongs to the aspartokinase family.</text>
</comment>
<evidence type="ECO:0000313" key="18">
    <source>
        <dbReference type="Proteomes" id="UP000516361"/>
    </source>
</evidence>
<evidence type="ECO:0000256" key="11">
    <source>
        <dbReference type="ARBA" id="ARBA00047872"/>
    </source>
</evidence>
<dbReference type="UniPathway" id="UPA00051">
    <property type="reaction ID" value="UER00462"/>
</dbReference>
<dbReference type="InterPro" id="IPR001341">
    <property type="entry name" value="Asp_kinase"/>
</dbReference>
<dbReference type="GO" id="GO:0009088">
    <property type="term" value="P:threonine biosynthetic process"/>
    <property type="evidence" value="ECO:0007669"/>
    <property type="project" value="UniProtKB-UniPathway"/>
</dbReference>
<dbReference type="PANTHER" id="PTHR21499">
    <property type="entry name" value="ASPARTATE KINASE"/>
    <property type="match status" value="1"/>
</dbReference>
<comment type="pathway">
    <text evidence="2 14">Amino-acid biosynthesis; L-methionine biosynthesis via de novo pathway; L-homoserine from L-aspartate: step 1/3.</text>
</comment>
<dbReference type="PIRSF" id="PIRSF000726">
    <property type="entry name" value="Asp_kin"/>
    <property type="match status" value="1"/>
</dbReference>
<dbReference type="Gene3D" id="3.30.2130.10">
    <property type="entry name" value="VC0802-like"/>
    <property type="match status" value="1"/>
</dbReference>
<dbReference type="CDD" id="cd04261">
    <property type="entry name" value="AAK_AKii-LysC-BS"/>
    <property type="match status" value="1"/>
</dbReference>
<comment type="pathway">
    <text evidence="3 14">Amino-acid biosynthesis; L-threonine biosynthesis; L-threonine from L-aspartate: step 1/5.</text>
</comment>
<keyword evidence="7 12" id="KW-0547">Nucleotide-binding</keyword>
<feature type="binding site" evidence="12">
    <location>
        <position position="177"/>
    </location>
    <ligand>
        <name>ATP</name>
        <dbReference type="ChEBI" id="CHEBI:30616"/>
    </ligand>
</feature>
<dbReference type="GO" id="GO:0005524">
    <property type="term" value="F:ATP binding"/>
    <property type="evidence" value="ECO:0007669"/>
    <property type="project" value="UniProtKB-KW"/>
</dbReference>
<dbReference type="EC" id="2.7.2.4" evidence="13"/>
<dbReference type="Proteomes" id="UP000516361">
    <property type="component" value="Chromosome"/>
</dbReference>
<dbReference type="InterPro" id="IPR018042">
    <property type="entry name" value="Aspartate_kinase_CS"/>
</dbReference>
<dbReference type="FunFam" id="3.40.1160.10:FF:000002">
    <property type="entry name" value="Aspartokinase"/>
    <property type="match status" value="1"/>
</dbReference>
<dbReference type="UniPathway" id="UPA00034">
    <property type="reaction ID" value="UER00015"/>
</dbReference>
<keyword evidence="10" id="KW-0457">Lysine biosynthesis</keyword>
<protein>
    <recommendedName>
        <fullName evidence="13">Aspartokinase</fullName>
        <ecNumber evidence="13">2.7.2.4</ecNumber>
    </recommendedName>
</protein>